<name>A0A834TFW6_9FABA</name>
<organism evidence="1 2">
    <name type="scientific">Senna tora</name>
    <dbReference type="NCBI Taxonomy" id="362788"/>
    <lineage>
        <taxon>Eukaryota</taxon>
        <taxon>Viridiplantae</taxon>
        <taxon>Streptophyta</taxon>
        <taxon>Embryophyta</taxon>
        <taxon>Tracheophyta</taxon>
        <taxon>Spermatophyta</taxon>
        <taxon>Magnoliopsida</taxon>
        <taxon>eudicotyledons</taxon>
        <taxon>Gunneridae</taxon>
        <taxon>Pentapetalae</taxon>
        <taxon>rosids</taxon>
        <taxon>fabids</taxon>
        <taxon>Fabales</taxon>
        <taxon>Fabaceae</taxon>
        <taxon>Caesalpinioideae</taxon>
        <taxon>Cassia clade</taxon>
        <taxon>Senna</taxon>
    </lineage>
</organism>
<dbReference type="Proteomes" id="UP000634136">
    <property type="component" value="Unassembled WGS sequence"/>
</dbReference>
<protein>
    <submittedName>
        <fullName evidence="1">Uncharacterized protein</fullName>
    </submittedName>
</protein>
<gene>
    <name evidence="1" type="ORF">G2W53_026788</name>
</gene>
<proteinExistence type="predicted"/>
<sequence length="20" mass="2374">MGNGGNRQMRKNYYSEEIIL</sequence>
<evidence type="ECO:0000313" key="2">
    <source>
        <dbReference type="Proteomes" id="UP000634136"/>
    </source>
</evidence>
<keyword evidence="2" id="KW-1185">Reference proteome</keyword>
<comment type="caution">
    <text evidence="1">The sequence shown here is derived from an EMBL/GenBank/DDBJ whole genome shotgun (WGS) entry which is preliminary data.</text>
</comment>
<reference evidence="1" key="1">
    <citation type="submission" date="2020-09" db="EMBL/GenBank/DDBJ databases">
        <title>Genome-Enabled Discovery of Anthraquinone Biosynthesis in Senna tora.</title>
        <authorList>
            <person name="Kang S.-H."/>
            <person name="Pandey R.P."/>
            <person name="Lee C.-M."/>
            <person name="Sim J.-S."/>
            <person name="Jeong J.-T."/>
            <person name="Choi B.-S."/>
            <person name="Jung M."/>
            <person name="Ginzburg D."/>
            <person name="Zhao K."/>
            <person name="Won S.Y."/>
            <person name="Oh T.-J."/>
            <person name="Yu Y."/>
            <person name="Kim N.-H."/>
            <person name="Lee O.R."/>
            <person name="Lee T.-H."/>
            <person name="Bashyal P."/>
            <person name="Kim T.-S."/>
            <person name="Lee W.-H."/>
            <person name="Kawkins C."/>
            <person name="Kim C.-K."/>
            <person name="Kim J.S."/>
            <person name="Ahn B.O."/>
            <person name="Rhee S.Y."/>
            <person name="Sohng J.K."/>
        </authorList>
    </citation>
    <scope>NUCLEOTIDE SEQUENCE</scope>
    <source>
        <tissue evidence="1">Leaf</tissue>
    </source>
</reference>
<dbReference type="EMBL" id="JAAIUW010000008">
    <property type="protein sequence ID" value="KAF7821333.1"/>
    <property type="molecule type" value="Genomic_DNA"/>
</dbReference>
<evidence type="ECO:0000313" key="1">
    <source>
        <dbReference type="EMBL" id="KAF7821333.1"/>
    </source>
</evidence>
<accession>A0A834TFW6</accession>
<dbReference type="AlphaFoldDB" id="A0A834TFW6"/>